<comment type="similarity">
    <text evidence="9 10">Belongs to the peptidase M15D family.</text>
</comment>
<reference evidence="11" key="1">
    <citation type="journal article" date="2014" name="Genome Announc.">
        <title>Draft Genome Sequence of Lactobacillus oryzae Strain SG293T.</title>
        <authorList>
            <person name="Tanizawa Y."/>
            <person name="Fujisawa T."/>
            <person name="Mochizuki T."/>
            <person name="Kaminuma E."/>
            <person name="Nakamura Y."/>
            <person name="Tohno M."/>
        </authorList>
    </citation>
    <scope>NUCLEOTIDE SEQUENCE [LARGE SCALE GENOMIC DNA]</scope>
    <source>
        <strain evidence="11">SG293</strain>
    </source>
</reference>
<evidence type="ECO:0000256" key="3">
    <source>
        <dbReference type="ARBA" id="ARBA00022723"/>
    </source>
</evidence>
<dbReference type="EMBL" id="BBJM01000016">
    <property type="protein sequence ID" value="GAK47998.1"/>
    <property type="molecule type" value="Genomic_DNA"/>
</dbReference>
<evidence type="ECO:0000256" key="9">
    <source>
        <dbReference type="HAMAP-Rule" id="MF_01924"/>
    </source>
</evidence>
<dbReference type="OrthoDB" id="9801430at2"/>
<keyword evidence="7 9" id="KW-0482">Metalloprotease</keyword>
<evidence type="ECO:0000256" key="8">
    <source>
        <dbReference type="ARBA" id="ARBA00023316"/>
    </source>
</evidence>
<dbReference type="STRING" id="1291743.LOSG293_160410"/>
<dbReference type="PANTHER" id="PTHR43126">
    <property type="entry name" value="D-ALANYL-D-ALANINE DIPEPTIDASE"/>
    <property type="match status" value="1"/>
</dbReference>
<gene>
    <name evidence="11" type="ORF">LOSG293_160410</name>
</gene>
<keyword evidence="5" id="KW-0862">Zinc</keyword>
<comment type="catalytic activity">
    <reaction evidence="1 9 10">
        <text>D-alanyl-D-alanine + H2O = 2 D-alanine</text>
        <dbReference type="Rhea" id="RHEA:20661"/>
        <dbReference type="ChEBI" id="CHEBI:15377"/>
        <dbReference type="ChEBI" id="CHEBI:57416"/>
        <dbReference type="ChEBI" id="CHEBI:57822"/>
        <dbReference type="EC" id="3.4.13.22"/>
    </reaction>
</comment>
<dbReference type="RefSeq" id="WP_034527969.1">
    <property type="nucleotide sequence ID" value="NZ_BBJM01000016.1"/>
</dbReference>
<accession>A0A081BIY0</accession>
<dbReference type="CDD" id="cd14840">
    <property type="entry name" value="D-Ala-D-Ala_dipeptidase_Aad"/>
    <property type="match status" value="1"/>
</dbReference>
<comment type="caution">
    <text evidence="9">Lacks conserved residue(s) required for the propagation of feature annotation.</text>
</comment>
<keyword evidence="8 10" id="KW-0961">Cell wall biogenesis/degradation</keyword>
<evidence type="ECO:0000313" key="11">
    <source>
        <dbReference type="EMBL" id="GAK47998.1"/>
    </source>
</evidence>
<evidence type="ECO:0000256" key="1">
    <source>
        <dbReference type="ARBA" id="ARBA00001362"/>
    </source>
</evidence>
<dbReference type="AlphaFoldDB" id="A0A081BIY0"/>
<evidence type="ECO:0000313" key="12">
    <source>
        <dbReference type="Proteomes" id="UP000028700"/>
    </source>
</evidence>
<keyword evidence="4 9" id="KW-0378">Hydrolase</keyword>
<dbReference type="eggNOG" id="COG2173">
    <property type="taxonomic scope" value="Bacteria"/>
</dbReference>
<evidence type="ECO:0000256" key="5">
    <source>
        <dbReference type="ARBA" id="ARBA00022833"/>
    </source>
</evidence>
<evidence type="ECO:0000256" key="2">
    <source>
        <dbReference type="ARBA" id="ARBA00022670"/>
    </source>
</evidence>
<keyword evidence="12" id="KW-1185">Reference proteome</keyword>
<dbReference type="PIRSF" id="PIRSF026671">
    <property type="entry name" value="AA_dipeptidase"/>
    <property type="match status" value="1"/>
</dbReference>
<dbReference type="InterPro" id="IPR009045">
    <property type="entry name" value="Zn_M74/Hedgehog-like"/>
</dbReference>
<dbReference type="Gene3D" id="3.30.1380.10">
    <property type="match status" value="1"/>
</dbReference>
<feature type="active site" description="Proton donor/acceptor" evidence="9">
    <location>
        <position position="161"/>
    </location>
</feature>
<name>A0A081BIY0_9LACO</name>
<protein>
    <recommendedName>
        <fullName evidence="9 10">D-alanyl-D-alanine dipeptidase</fullName>
        <shortName evidence="9 10">D-Ala-D-Ala dipeptidase</shortName>
        <ecNumber evidence="9 10">3.4.13.22</ecNumber>
    </recommendedName>
</protein>
<keyword evidence="6 9" id="KW-0224">Dipeptidase</keyword>
<proteinExistence type="inferred from homology"/>
<keyword evidence="3" id="KW-0479">Metal-binding</keyword>
<dbReference type="GO" id="GO:0046872">
    <property type="term" value="F:metal ion binding"/>
    <property type="evidence" value="ECO:0007669"/>
    <property type="project" value="UniProtKB-KW"/>
</dbReference>
<dbReference type="InterPro" id="IPR000755">
    <property type="entry name" value="A_A_dipeptidase"/>
</dbReference>
<keyword evidence="2 9" id="KW-0645">Protease</keyword>
<evidence type="ECO:0000256" key="7">
    <source>
        <dbReference type="ARBA" id="ARBA00023049"/>
    </source>
</evidence>
<dbReference type="GO" id="GO:0008237">
    <property type="term" value="F:metallopeptidase activity"/>
    <property type="evidence" value="ECO:0007669"/>
    <property type="project" value="UniProtKB-KW"/>
</dbReference>
<dbReference type="SUPFAM" id="SSF55166">
    <property type="entry name" value="Hedgehog/DD-peptidase"/>
    <property type="match status" value="1"/>
</dbReference>
<dbReference type="EC" id="3.4.13.22" evidence="9 10"/>
<sequence length="186" mass="21213">MTKNAEFMNVQAADPDIIVDLRYATTNNFTTQVIYDFTTAIARTGTVKKLAKASALLKEQGYRLKIWDAYRPVAAQERLFEVYPDPTFVAKPNPNFSHQKGVTFDLTLTDMAGNELEMPTPFDDFSEAAHRDAPHTPEQERNYNILHHTMSVAGFNGYENEWWDYRDSDMDSYGPAAADPNEYQLD</sequence>
<dbReference type="GO" id="GO:0006508">
    <property type="term" value="P:proteolysis"/>
    <property type="evidence" value="ECO:0007669"/>
    <property type="project" value="UniProtKB-KW"/>
</dbReference>
<dbReference type="GO" id="GO:0160237">
    <property type="term" value="F:D-Ala-D-Ala dipeptidase activity"/>
    <property type="evidence" value="ECO:0007669"/>
    <property type="project" value="UniProtKB-EC"/>
</dbReference>
<evidence type="ECO:0000256" key="4">
    <source>
        <dbReference type="ARBA" id="ARBA00022801"/>
    </source>
</evidence>
<dbReference type="PANTHER" id="PTHR43126:SF1">
    <property type="entry name" value="D-ALANYL-D-ALANINE DIPEPTIDASE"/>
    <property type="match status" value="1"/>
</dbReference>
<dbReference type="MEROPS" id="M15.012"/>
<comment type="caution">
    <text evidence="11">The sequence shown here is derived from an EMBL/GenBank/DDBJ whole genome shotgun (WGS) entry which is preliminary data.</text>
</comment>
<organism evidence="11 12">
    <name type="scientific">Secundilactobacillus oryzae JCM 18671</name>
    <dbReference type="NCBI Taxonomy" id="1291743"/>
    <lineage>
        <taxon>Bacteria</taxon>
        <taxon>Bacillati</taxon>
        <taxon>Bacillota</taxon>
        <taxon>Bacilli</taxon>
        <taxon>Lactobacillales</taxon>
        <taxon>Lactobacillaceae</taxon>
        <taxon>Secundilactobacillus</taxon>
    </lineage>
</organism>
<evidence type="ECO:0000256" key="6">
    <source>
        <dbReference type="ARBA" id="ARBA00022997"/>
    </source>
</evidence>
<dbReference type="Pfam" id="PF01427">
    <property type="entry name" value="Peptidase_M15"/>
    <property type="match status" value="1"/>
</dbReference>
<evidence type="ECO:0000256" key="10">
    <source>
        <dbReference type="PIRNR" id="PIRNR026671"/>
    </source>
</evidence>
<dbReference type="GO" id="GO:0071555">
    <property type="term" value="P:cell wall organization"/>
    <property type="evidence" value="ECO:0007669"/>
    <property type="project" value="UniProtKB-KW"/>
</dbReference>
<feature type="site" description="Transition state stabilizer" evidence="9">
    <location>
        <position position="71"/>
    </location>
</feature>
<dbReference type="Proteomes" id="UP000028700">
    <property type="component" value="Unassembled WGS sequence"/>
</dbReference>
<dbReference type="HAMAP" id="MF_01924">
    <property type="entry name" value="A_A_dipeptidase"/>
    <property type="match status" value="1"/>
</dbReference>
<comment type="function">
    <text evidence="9 10">Catalyzes hydrolysis of the D-alanyl-D-alanine dipeptide.</text>
</comment>